<comment type="caution">
    <text evidence="3">The sequence shown here is derived from an EMBL/GenBank/DDBJ whole genome shotgun (WGS) entry which is preliminary data.</text>
</comment>
<proteinExistence type="predicted"/>
<gene>
    <name evidence="2" type="ORF">GCM10017781_14680</name>
    <name evidence="3" type="ORF">HNQ07_001771</name>
</gene>
<dbReference type="EMBL" id="JACHFK010000003">
    <property type="protein sequence ID" value="MBB5376314.1"/>
    <property type="molecule type" value="Genomic_DNA"/>
</dbReference>
<organism evidence="3 4">
    <name type="scientific">Deinococcus metalli</name>
    <dbReference type="NCBI Taxonomy" id="1141878"/>
    <lineage>
        <taxon>Bacteria</taxon>
        <taxon>Thermotogati</taxon>
        <taxon>Deinococcota</taxon>
        <taxon>Deinococci</taxon>
        <taxon>Deinococcales</taxon>
        <taxon>Deinococcaceae</taxon>
        <taxon>Deinococcus</taxon>
    </lineage>
</organism>
<keyword evidence="1" id="KW-1133">Transmembrane helix</keyword>
<dbReference type="Proteomes" id="UP000539473">
    <property type="component" value="Unassembled WGS sequence"/>
</dbReference>
<evidence type="ECO:0000313" key="2">
    <source>
        <dbReference type="EMBL" id="GHF39224.1"/>
    </source>
</evidence>
<protein>
    <recommendedName>
        <fullName evidence="6">Integral membrane protein</fullName>
    </recommendedName>
</protein>
<dbReference type="AlphaFoldDB" id="A0A7W8KDR6"/>
<reference evidence="2" key="4">
    <citation type="submission" date="2024-05" db="EMBL/GenBank/DDBJ databases">
        <authorList>
            <person name="Sun Q."/>
            <person name="Zhou Y."/>
        </authorList>
    </citation>
    <scope>NUCLEOTIDE SEQUENCE</scope>
    <source>
        <strain evidence="2">CGMCC 1.18437</strain>
    </source>
</reference>
<reference evidence="2" key="1">
    <citation type="journal article" date="2014" name="Int. J. Syst. Evol. Microbiol.">
        <title>Complete genome of a new Firmicutes species belonging to the dominant human colonic microbiota ('Ruminococcus bicirculans') reveals two chromosomes and a selective capacity to utilize plant glucans.</title>
        <authorList>
            <consortium name="NISC Comparative Sequencing Program"/>
            <person name="Wegmann U."/>
            <person name="Louis P."/>
            <person name="Goesmann A."/>
            <person name="Henrissat B."/>
            <person name="Duncan S.H."/>
            <person name="Flint H.J."/>
        </authorList>
    </citation>
    <scope>NUCLEOTIDE SEQUENCE</scope>
    <source>
        <strain evidence="2">CGMCC 1.18437</strain>
    </source>
</reference>
<dbReference type="RefSeq" id="WP_184110757.1">
    <property type="nucleotide sequence ID" value="NZ_BNAJ01000003.1"/>
</dbReference>
<keyword evidence="5" id="KW-1185">Reference proteome</keyword>
<dbReference type="Proteomes" id="UP000619376">
    <property type="component" value="Unassembled WGS sequence"/>
</dbReference>
<name>A0A7W8KDR6_9DEIO</name>
<accession>A0A7W8KDR6</accession>
<reference evidence="3 4" key="3">
    <citation type="submission" date="2020-08" db="EMBL/GenBank/DDBJ databases">
        <title>Genomic Encyclopedia of Type Strains, Phase IV (KMG-IV): sequencing the most valuable type-strain genomes for metagenomic binning, comparative biology and taxonomic classification.</title>
        <authorList>
            <person name="Goeker M."/>
        </authorList>
    </citation>
    <scope>NUCLEOTIDE SEQUENCE [LARGE SCALE GENOMIC DNA]</scope>
    <source>
        <strain evidence="3 4">DSM 27521</strain>
    </source>
</reference>
<evidence type="ECO:0000313" key="3">
    <source>
        <dbReference type="EMBL" id="MBB5376314.1"/>
    </source>
</evidence>
<evidence type="ECO:0000313" key="5">
    <source>
        <dbReference type="Proteomes" id="UP000619376"/>
    </source>
</evidence>
<reference evidence="5" key="2">
    <citation type="journal article" date="2019" name="Int. J. Syst. Evol. Microbiol.">
        <title>The Global Catalogue of Microorganisms (GCM) 10K type strain sequencing project: providing services to taxonomists for standard genome sequencing and annotation.</title>
        <authorList>
            <consortium name="The Broad Institute Genomics Platform"/>
            <consortium name="The Broad Institute Genome Sequencing Center for Infectious Disease"/>
            <person name="Wu L."/>
            <person name="Ma J."/>
        </authorList>
    </citation>
    <scope>NUCLEOTIDE SEQUENCE [LARGE SCALE GENOMIC DNA]</scope>
    <source>
        <strain evidence="5">CGMCC 1.18437</strain>
    </source>
</reference>
<keyword evidence="1" id="KW-0812">Transmembrane</keyword>
<evidence type="ECO:0008006" key="6">
    <source>
        <dbReference type="Google" id="ProtNLM"/>
    </source>
</evidence>
<dbReference type="EMBL" id="BNAJ01000003">
    <property type="protein sequence ID" value="GHF39224.1"/>
    <property type="molecule type" value="Genomic_DNA"/>
</dbReference>
<feature type="transmembrane region" description="Helical" evidence="1">
    <location>
        <begin position="60"/>
        <end position="77"/>
    </location>
</feature>
<evidence type="ECO:0000313" key="4">
    <source>
        <dbReference type="Proteomes" id="UP000539473"/>
    </source>
</evidence>
<sequence>MTLVLGYVGAACLLAGGVGWGAQVSRRGVTAPMLALTTLLTGVGLTLSARAFLAGADLPLTLGVVGALAGAALMVFTPRD</sequence>
<feature type="transmembrane region" description="Helical" evidence="1">
    <location>
        <begin position="31"/>
        <end position="53"/>
    </location>
</feature>
<keyword evidence="1" id="KW-0472">Membrane</keyword>
<evidence type="ECO:0000256" key="1">
    <source>
        <dbReference type="SAM" id="Phobius"/>
    </source>
</evidence>